<protein>
    <submittedName>
        <fullName evidence="1">Uncharacterized protein</fullName>
    </submittedName>
</protein>
<comment type="caution">
    <text evidence="1">The sequence shown here is derived from an EMBL/GenBank/DDBJ whole genome shotgun (WGS) entry which is preliminary data.</text>
</comment>
<dbReference type="AlphaFoldDB" id="A0A2N3LPF4"/>
<dbReference type="EMBL" id="PIQO01000002">
    <property type="protein sequence ID" value="PKR86465.1"/>
    <property type="molecule type" value="Genomic_DNA"/>
</dbReference>
<gene>
    <name evidence="1" type="ORF">CWO92_05060</name>
</gene>
<name>A0A2N3LPF4_9BACI</name>
<keyword evidence="2" id="KW-1185">Reference proteome</keyword>
<dbReference type="OrthoDB" id="2923389at2"/>
<evidence type="ECO:0000313" key="2">
    <source>
        <dbReference type="Proteomes" id="UP000233440"/>
    </source>
</evidence>
<dbReference type="Proteomes" id="UP000233440">
    <property type="component" value="Unassembled WGS sequence"/>
</dbReference>
<sequence length="61" mass="7096">MHNIVEHQNVRSAVKVKEERNKEKTITDLFGVEAEMSLQSVHFATSTENPYLNEHVQEDKE</sequence>
<proteinExistence type="predicted"/>
<reference evidence="1 2" key="1">
    <citation type="submission" date="2017-11" db="EMBL/GenBank/DDBJ databases">
        <title>Bacillus camelliae sp. nov., isolated from pu'er tea.</title>
        <authorList>
            <person name="Niu L."/>
        </authorList>
    </citation>
    <scope>NUCLEOTIDE SEQUENCE [LARGE SCALE GENOMIC DNA]</scope>
    <source>
        <strain evidence="1 2">7578-1</strain>
    </source>
</reference>
<evidence type="ECO:0000313" key="1">
    <source>
        <dbReference type="EMBL" id="PKR86465.1"/>
    </source>
</evidence>
<organism evidence="1 2">
    <name type="scientific">Heyndrickxia camelliae</name>
    <dbReference type="NCBI Taxonomy" id="1707093"/>
    <lineage>
        <taxon>Bacteria</taxon>
        <taxon>Bacillati</taxon>
        <taxon>Bacillota</taxon>
        <taxon>Bacilli</taxon>
        <taxon>Bacillales</taxon>
        <taxon>Bacillaceae</taxon>
        <taxon>Heyndrickxia</taxon>
    </lineage>
</organism>
<accession>A0A2N3LPF4</accession>